<reference evidence="2 3" key="1">
    <citation type="journal article" date="2012" name="J. Bacteriol.">
        <title>Complete genome sequence of Enterobacter aerogenes KCTC 2190.</title>
        <authorList>
            <person name="Shin S.H."/>
            <person name="Kim S."/>
            <person name="Kim J.Y."/>
            <person name="Lee S."/>
            <person name="Um Y."/>
            <person name="Oh M.K."/>
            <person name="Kim Y.R."/>
            <person name="Lee J."/>
            <person name="Yang K.S."/>
        </authorList>
    </citation>
    <scope>NUCLEOTIDE SEQUENCE [LARGE SCALE GENOMIC DNA]</scope>
    <source>
        <strain evidence="2 3">KCTC 2190</strain>
    </source>
</reference>
<dbReference type="Proteomes" id="UP000008881">
    <property type="component" value="Chromosome"/>
</dbReference>
<proteinExistence type="predicted"/>
<dbReference type="EMBL" id="CP002824">
    <property type="protein sequence ID" value="AEG96389.1"/>
    <property type="molecule type" value="Genomic_DNA"/>
</dbReference>
<keyword evidence="3" id="KW-1185">Reference proteome</keyword>
<sequence length="99" mass="11535">MVVDFRQNGKVVGKGEDAGGLRLRTRGQERQEAKTGIVRMTNVWRRFKRERDRNKDRWKLRERQGKSIADMESGNPLRVVSAEKGDRLICRLFSLLAFC</sequence>
<name>A0A0H3FUD0_KLEAK</name>
<dbReference type="AlphaFoldDB" id="A0A0H3FUD0"/>
<evidence type="ECO:0000256" key="1">
    <source>
        <dbReference type="SAM" id="MobiDB-lite"/>
    </source>
</evidence>
<gene>
    <name evidence="2" type="ordered locus">EAE_07325</name>
</gene>
<dbReference type="KEGG" id="eae:EAE_07325"/>
<organism evidence="2 3">
    <name type="scientific">Klebsiella aerogenes (strain ATCC 13048 / DSM 30053 / CCUG 1429 / JCM 1235 / KCTC 2190 / NBRC 13534 / NCIMB 10102 / NCTC 10006 / CDC 819-56)</name>
    <name type="common">Enterobacter aerogenes</name>
    <dbReference type="NCBI Taxonomy" id="1028307"/>
    <lineage>
        <taxon>Bacteria</taxon>
        <taxon>Pseudomonadati</taxon>
        <taxon>Pseudomonadota</taxon>
        <taxon>Gammaproteobacteria</taxon>
        <taxon>Enterobacterales</taxon>
        <taxon>Enterobacteriaceae</taxon>
        <taxon>Klebsiella/Raoultella group</taxon>
        <taxon>Klebsiella</taxon>
    </lineage>
</organism>
<accession>A0A0H3FUD0</accession>
<dbReference type="HOGENOM" id="CLU_2315862_0_0_6"/>
<evidence type="ECO:0000313" key="2">
    <source>
        <dbReference type="EMBL" id="AEG96389.1"/>
    </source>
</evidence>
<evidence type="ECO:0000313" key="3">
    <source>
        <dbReference type="Proteomes" id="UP000008881"/>
    </source>
</evidence>
<protein>
    <submittedName>
        <fullName evidence="2">Uncharacterized protein</fullName>
    </submittedName>
</protein>
<feature type="region of interest" description="Disordered" evidence="1">
    <location>
        <begin position="1"/>
        <end position="29"/>
    </location>
</feature>